<feature type="region of interest" description="Disordered" evidence="1">
    <location>
        <begin position="74"/>
        <end position="101"/>
    </location>
</feature>
<dbReference type="EMBL" id="JARBHB010000005">
    <property type="protein sequence ID" value="KAJ8882897.1"/>
    <property type="molecule type" value="Genomic_DNA"/>
</dbReference>
<dbReference type="Proteomes" id="UP001159363">
    <property type="component" value="Chromosome 4"/>
</dbReference>
<dbReference type="PANTHER" id="PTHR33481:SF1">
    <property type="entry name" value="ENDONUCLEASE_EXONUCLEASE_PHOSPHATASE DOMAIN-CONTAINING PROTEIN-RELATED"/>
    <property type="match status" value="1"/>
</dbReference>
<protein>
    <recommendedName>
        <fullName evidence="2">Reverse transcriptase domain-containing protein</fullName>
    </recommendedName>
</protein>
<gene>
    <name evidence="3" type="ORF">PR048_014721</name>
</gene>
<dbReference type="PANTHER" id="PTHR33481">
    <property type="entry name" value="REVERSE TRANSCRIPTASE"/>
    <property type="match status" value="1"/>
</dbReference>
<keyword evidence="4" id="KW-1185">Reference proteome</keyword>
<proteinExistence type="predicted"/>
<dbReference type="InterPro" id="IPR000477">
    <property type="entry name" value="RT_dom"/>
</dbReference>
<sequence length="582" mass="65954">MLGFRDMKVFLWHVLFVNLPKEDVQNVHHLDVYVPHIDVSCPAKTILNVWSITYFLTTLYNAIPKGYHTIISQIPRKPGKNATPRPKTRCKTHPDHRISPRGMVELGGGVRQSNVQRCAQTWFHPSIPLGGKGRGESLLTRSLSEEDIDAWDKPRPTTQNKTRFPLVIRAQTGPLTTNEGILGTKEKRYSVHATSRIMAKDRRQDRRGKVKAAVNRTERGRRGNTSSVCSGPAAKFIILREVGDRGGLVVRLLASCIGEPGRSRIFACGNRARRSIWSVGFLGISRFTPALLFWRCSIDLLPSLHPTGSQDLDVKCYPDFLHSTLTGSLTVYFEICRHFHWLVLRRNRAHSTALTRLYVAGSSRPTLLEQIHSSLHADAAVVDKITQGFFEHKHSILILLDLAKAFDSVQYLALLSKLHNFNIHERLISVLHSFLAKRSFTVRVDHHLTSYHSITAGVPQGALLSTTFFSIYVADIPSIPDVMLYQYADDTAILLYSQEAETLSAHVRLSLRILGCSLRILLDQFYEMGEFRGPLQNIRRQTTRFLTSIRRHHNPIIASIAVYDPMDHQPHRRLLDLYIDPP</sequence>
<comment type="caution">
    <text evidence="3">The sequence shown here is derived from an EMBL/GenBank/DDBJ whole genome shotgun (WGS) entry which is preliminary data.</text>
</comment>
<organism evidence="3 4">
    <name type="scientific">Dryococelus australis</name>
    <dbReference type="NCBI Taxonomy" id="614101"/>
    <lineage>
        <taxon>Eukaryota</taxon>
        <taxon>Metazoa</taxon>
        <taxon>Ecdysozoa</taxon>
        <taxon>Arthropoda</taxon>
        <taxon>Hexapoda</taxon>
        <taxon>Insecta</taxon>
        <taxon>Pterygota</taxon>
        <taxon>Neoptera</taxon>
        <taxon>Polyneoptera</taxon>
        <taxon>Phasmatodea</taxon>
        <taxon>Verophasmatodea</taxon>
        <taxon>Anareolatae</taxon>
        <taxon>Phasmatidae</taxon>
        <taxon>Eurycanthinae</taxon>
        <taxon>Dryococelus</taxon>
    </lineage>
</organism>
<reference evidence="3 4" key="1">
    <citation type="submission" date="2023-02" db="EMBL/GenBank/DDBJ databases">
        <title>LHISI_Scaffold_Assembly.</title>
        <authorList>
            <person name="Stuart O.P."/>
            <person name="Cleave R."/>
            <person name="Magrath M.J.L."/>
            <person name="Mikheyev A.S."/>
        </authorList>
    </citation>
    <scope>NUCLEOTIDE SEQUENCE [LARGE SCALE GENOMIC DNA]</scope>
    <source>
        <strain evidence="3">Daus_M_001</strain>
        <tissue evidence="3">Leg muscle</tissue>
    </source>
</reference>
<dbReference type="Pfam" id="PF00078">
    <property type="entry name" value="RVT_1"/>
    <property type="match status" value="1"/>
</dbReference>
<name>A0ABQ9HF00_9NEOP</name>
<feature type="domain" description="Reverse transcriptase" evidence="2">
    <location>
        <begin position="391"/>
        <end position="508"/>
    </location>
</feature>
<evidence type="ECO:0000256" key="1">
    <source>
        <dbReference type="SAM" id="MobiDB-lite"/>
    </source>
</evidence>
<accession>A0ABQ9HF00</accession>
<evidence type="ECO:0000313" key="3">
    <source>
        <dbReference type="EMBL" id="KAJ8882897.1"/>
    </source>
</evidence>
<evidence type="ECO:0000313" key="4">
    <source>
        <dbReference type="Proteomes" id="UP001159363"/>
    </source>
</evidence>
<evidence type="ECO:0000259" key="2">
    <source>
        <dbReference type="Pfam" id="PF00078"/>
    </source>
</evidence>